<keyword evidence="1" id="KW-1133">Transmembrane helix</keyword>
<sequence length="439" mass="48275">MREVPATRVGRRHVFFVAGYDPMTVEGHHRIFLRELKRFGTVWRAATRCRDAGLVQIPTGALWQSEAEGPGWHTSTTFEILAWDDLARADMGRPVRSHLRGSVRAIIDMVTSGTLFAYFRTSRRYGFFFLFTYLLLFAFWAAAAAVGFGAAHGLAPHLGPVAAGLCGVVTTLATGLLLMRWPGRRFRLRQSLDLAEFSVNFAHGRHPDVDARVAAFAERLRAVAADAARDGVDEIVIAGHSLGAMHAVSAVAAALDQDPEFGTKVRVRILTLGSTTAKFALHPAGARLRAAARRVADAPQIGWVEVQSRDDIVSFYKLNPVTLERATFAEPQLAVGDFAQRPLLRHVPVRDMVSAATYRRFFFDVMRRHCQCFLASDIRAPHDFYAYVCGPFAFDVLAAHLHALCAYMAPDGTPLPTVRDASGRLMALPDHAPSSPSEP</sequence>
<evidence type="ECO:0000313" key="2">
    <source>
        <dbReference type="EMBL" id="TLX42577.1"/>
    </source>
</evidence>
<dbReference type="SUPFAM" id="SSF53474">
    <property type="entry name" value="alpha/beta-Hydrolases"/>
    <property type="match status" value="1"/>
</dbReference>
<comment type="caution">
    <text evidence="2">The sequence shown here is derived from an EMBL/GenBank/DDBJ whole genome shotgun (WGS) entry which is preliminary data.</text>
</comment>
<dbReference type="Gene3D" id="3.40.50.1820">
    <property type="entry name" value="alpha/beta hydrolase"/>
    <property type="match status" value="1"/>
</dbReference>
<dbReference type="AlphaFoldDB" id="A0A6C1KG91"/>
<organism evidence="2 3">
    <name type="scientific">Xanthobacter autotrophicus</name>
    <dbReference type="NCBI Taxonomy" id="280"/>
    <lineage>
        <taxon>Bacteria</taxon>
        <taxon>Pseudomonadati</taxon>
        <taxon>Pseudomonadota</taxon>
        <taxon>Alphaproteobacteria</taxon>
        <taxon>Hyphomicrobiales</taxon>
        <taxon>Xanthobacteraceae</taxon>
        <taxon>Xanthobacter</taxon>
    </lineage>
</organism>
<keyword evidence="1" id="KW-0472">Membrane</keyword>
<evidence type="ECO:0008006" key="4">
    <source>
        <dbReference type="Google" id="ProtNLM"/>
    </source>
</evidence>
<feature type="transmembrane region" description="Helical" evidence="1">
    <location>
        <begin position="157"/>
        <end position="179"/>
    </location>
</feature>
<dbReference type="RefSeq" id="WP_138399937.1">
    <property type="nucleotide sequence ID" value="NZ_JBAFVI010000020.1"/>
</dbReference>
<protein>
    <recommendedName>
        <fullName evidence="4">Lipase</fullName>
    </recommendedName>
</protein>
<dbReference type="EMBL" id="VAUP01000028">
    <property type="protein sequence ID" value="TLX42577.1"/>
    <property type="molecule type" value="Genomic_DNA"/>
</dbReference>
<evidence type="ECO:0000256" key="1">
    <source>
        <dbReference type="SAM" id="Phobius"/>
    </source>
</evidence>
<keyword evidence="1" id="KW-0812">Transmembrane</keyword>
<evidence type="ECO:0000313" key="3">
    <source>
        <dbReference type="Proteomes" id="UP000305131"/>
    </source>
</evidence>
<gene>
    <name evidence="2" type="ORF">FBQ73_13125</name>
</gene>
<name>A0A6C1KG91_XANAU</name>
<dbReference type="InterPro" id="IPR029058">
    <property type="entry name" value="AB_hydrolase_fold"/>
</dbReference>
<accession>A0A6C1KG91</accession>
<dbReference type="OrthoDB" id="7257484at2"/>
<dbReference type="GeneID" id="95774399"/>
<proteinExistence type="predicted"/>
<dbReference type="Proteomes" id="UP000305131">
    <property type="component" value="Unassembled WGS sequence"/>
</dbReference>
<feature type="transmembrane region" description="Helical" evidence="1">
    <location>
        <begin position="127"/>
        <end position="151"/>
    </location>
</feature>
<reference evidence="2 3" key="1">
    <citation type="submission" date="2019-05" db="EMBL/GenBank/DDBJ databases">
        <authorList>
            <person name="Zhou X."/>
        </authorList>
    </citation>
    <scope>NUCLEOTIDE SEQUENCE [LARGE SCALE GENOMIC DNA]</scope>
    <source>
        <strain evidence="2 3">DSM 432</strain>
    </source>
</reference>